<dbReference type="GO" id="GO:0005548">
    <property type="term" value="F:phospholipid transporter activity"/>
    <property type="evidence" value="ECO:0007669"/>
    <property type="project" value="TreeGrafter"/>
</dbReference>
<comment type="caution">
    <text evidence="2">The sequence shown here is derived from an EMBL/GenBank/DDBJ whole genome shotgun (WGS) entry which is preliminary data.</text>
</comment>
<dbReference type="OrthoDB" id="9805022at2"/>
<feature type="transmembrane region" description="Helical" evidence="1">
    <location>
        <begin position="354"/>
        <end position="372"/>
    </location>
</feature>
<gene>
    <name evidence="2" type="ORF">LS65_002690</name>
</gene>
<dbReference type="EMBL" id="JRMQ02000002">
    <property type="protein sequence ID" value="TLE02952.1"/>
    <property type="molecule type" value="Genomic_DNA"/>
</dbReference>
<organism evidence="2 3">
    <name type="scientific">Helicobacter japonicus</name>
    <dbReference type="NCBI Taxonomy" id="425400"/>
    <lineage>
        <taxon>Bacteria</taxon>
        <taxon>Pseudomonadati</taxon>
        <taxon>Campylobacterota</taxon>
        <taxon>Epsilonproteobacteria</taxon>
        <taxon>Campylobacterales</taxon>
        <taxon>Helicobacteraceae</taxon>
        <taxon>Helicobacter</taxon>
    </lineage>
</organism>
<feature type="transmembrane region" description="Helical" evidence="1">
    <location>
        <begin position="124"/>
        <end position="147"/>
    </location>
</feature>
<dbReference type="GO" id="GO:0043190">
    <property type="term" value="C:ATP-binding cassette (ABC) transporter complex"/>
    <property type="evidence" value="ECO:0007669"/>
    <property type="project" value="InterPro"/>
</dbReference>
<reference evidence="2 3" key="1">
    <citation type="journal article" date="2014" name="Genome Announc.">
        <title>Draft genome sequences of eight enterohepatic helicobacter species isolated from both laboratory and wild rodents.</title>
        <authorList>
            <person name="Sheh A."/>
            <person name="Shen Z."/>
            <person name="Fox J.G."/>
        </authorList>
    </citation>
    <scope>NUCLEOTIDE SEQUENCE [LARGE SCALE GENOMIC DNA]</scope>
    <source>
        <strain evidence="2 3">MIT 01-6451</strain>
    </source>
</reference>
<feature type="transmembrane region" description="Helical" evidence="1">
    <location>
        <begin position="168"/>
        <end position="189"/>
    </location>
</feature>
<feature type="transmembrane region" description="Helical" evidence="1">
    <location>
        <begin position="308"/>
        <end position="334"/>
    </location>
</feature>
<dbReference type="InterPro" id="IPR030802">
    <property type="entry name" value="Permease_MalE"/>
</dbReference>
<dbReference type="STRING" id="425400.LS65_07185"/>
<evidence type="ECO:0000313" key="2">
    <source>
        <dbReference type="EMBL" id="TLE02952.1"/>
    </source>
</evidence>
<sequence>MHFKVSSTLDEVCIVFYGECDWKLDKSIQKKLVKIFSSLDSQQCIVCDFTHISSIDYVFCAFICEVLQGKNFTLVGTNTHIDEMFHSLLKYTQDKDSKTHSFSYNFSFFLHLFFGFLGKKVVYFYHTLIDFLHFCGMCLWYFFLSVLSPSRFKYSSIFYHMNESGFKALPVALLTAFIVSYAIALQGVLQLEKMGVPLMSVEIVAKLSLREMGPFILAIVVAGRSASSFSAQIGVMNLTEENDALKTMNLSLYDYLVLPRVLALVIVMPLLVFMADVVSLFAAMLAVKMQTGINFVQYLERFYEYVGIQHFWVGIIKAPFFGAAVALVGCFRGLYVKGDTESVGLETTKSVVNAIFWVILINAIFSVITTRLDI</sequence>
<dbReference type="eggNOG" id="COG0767">
    <property type="taxonomic scope" value="Bacteria"/>
</dbReference>
<proteinExistence type="inferred from homology"/>
<evidence type="ECO:0000313" key="3">
    <source>
        <dbReference type="Proteomes" id="UP000029707"/>
    </source>
</evidence>
<dbReference type="NCBIfam" id="TIGR00056">
    <property type="entry name" value="MlaE family lipid ABC transporter permease subunit"/>
    <property type="match status" value="1"/>
</dbReference>
<protein>
    <submittedName>
        <fullName evidence="2">ABC transporter permease</fullName>
    </submittedName>
</protein>
<keyword evidence="3" id="KW-1185">Reference proteome</keyword>
<dbReference type="PANTHER" id="PTHR30188">
    <property type="entry name" value="ABC TRANSPORTER PERMEASE PROTEIN-RELATED"/>
    <property type="match status" value="1"/>
</dbReference>
<keyword evidence="1" id="KW-0472">Membrane</keyword>
<accession>A0A099BAC7</accession>
<feature type="transmembrane region" description="Helical" evidence="1">
    <location>
        <begin position="102"/>
        <end position="118"/>
    </location>
</feature>
<dbReference type="AlphaFoldDB" id="A0A099BAC7"/>
<feature type="transmembrane region" description="Helical" evidence="1">
    <location>
        <begin position="261"/>
        <end position="287"/>
    </location>
</feature>
<keyword evidence="1" id="KW-0812">Transmembrane</keyword>
<dbReference type="InterPro" id="IPR003453">
    <property type="entry name" value="ABC_MlaE_roteobac"/>
</dbReference>
<name>A0A099BAC7_9HELI</name>
<dbReference type="Proteomes" id="UP000029707">
    <property type="component" value="Unassembled WGS sequence"/>
</dbReference>
<dbReference type="PANTHER" id="PTHR30188:SF3">
    <property type="entry name" value="ABC TRANSPORTER PERMEASE"/>
    <property type="match status" value="1"/>
</dbReference>
<evidence type="ECO:0000256" key="1">
    <source>
        <dbReference type="RuleBase" id="RU362044"/>
    </source>
</evidence>
<comment type="similarity">
    <text evidence="1">Belongs to the MlaE permease family.</text>
</comment>
<keyword evidence="1" id="KW-1133">Transmembrane helix</keyword>
<dbReference type="Pfam" id="PF02405">
    <property type="entry name" value="MlaE"/>
    <property type="match status" value="1"/>
</dbReference>